<evidence type="ECO:0000313" key="2">
    <source>
        <dbReference type="EMBL" id="ANL88343.1"/>
    </source>
</evidence>
<evidence type="ECO:0000256" key="1">
    <source>
        <dbReference type="SAM" id="Phobius"/>
    </source>
</evidence>
<dbReference type="NCBIfam" id="TIGR03510">
    <property type="entry name" value="XapX"/>
    <property type="match status" value="1"/>
</dbReference>
<dbReference type="RefSeq" id="WP_010009505.1">
    <property type="nucleotide sequence ID" value="NZ_CP013526.1"/>
</dbReference>
<dbReference type="InterPro" id="IPR020017">
    <property type="entry name" value="XapX_domain"/>
</dbReference>
<dbReference type="EMBL" id="CP064935">
    <property type="protein sequence ID" value="QPK12789.1"/>
    <property type="molecule type" value="Genomic_DNA"/>
</dbReference>
<geneLocation type="plasmid" evidence="3 5">
    <name>pBS3d</name>
</geneLocation>
<dbReference type="InterPro" id="IPR009872">
    <property type="entry name" value="DUF1427"/>
</dbReference>
<dbReference type="Proteomes" id="UP000540266">
    <property type="component" value="Plasmid pBS3d"/>
</dbReference>
<reference evidence="3 5" key="2">
    <citation type="submission" date="2020-11" db="EMBL/GenBank/DDBJ databases">
        <title>Indigenous Rhizobia Nodulating Common beans in Western Kenya.</title>
        <authorList>
            <person name="Wekesa C.S."/>
            <person name="Oelmueller R."/>
            <person name="Furch A.C."/>
        </authorList>
    </citation>
    <scope>NUCLEOTIDE SEQUENCE [LARGE SCALE GENOMIC DNA]</scope>
    <source>
        <strain evidence="5">BS3</strain>
        <strain evidence="3">S3</strain>
        <plasmid evidence="3 5">pBS3d</plasmid>
    </source>
</reference>
<proteinExistence type="predicted"/>
<evidence type="ECO:0000313" key="5">
    <source>
        <dbReference type="Proteomes" id="UP000540266"/>
    </source>
</evidence>
<evidence type="ECO:0000313" key="4">
    <source>
        <dbReference type="Proteomes" id="UP000078551"/>
    </source>
</evidence>
<keyword evidence="1" id="KW-0812">Transmembrane</keyword>
<keyword evidence="1" id="KW-0472">Membrane</keyword>
<gene>
    <name evidence="2" type="ORF">AMC81_PE00095</name>
    <name evidence="3" type="ORF">HER27_027820</name>
</gene>
<dbReference type="EMBL" id="CP013573">
    <property type="protein sequence ID" value="ANL88343.1"/>
    <property type="molecule type" value="Genomic_DNA"/>
</dbReference>
<reference evidence="2 4" key="1">
    <citation type="submission" date="2015-11" db="EMBL/GenBank/DDBJ databases">
        <title>The limits of bacterial species coexistence and the symbiotic plasmid transference in sympatric Rhizobium populations.</title>
        <authorList>
            <person name="Perez-Carrascal O.M."/>
            <person name="VanInsberghe D."/>
            <person name="Juarez S."/>
            <person name="Polz M.F."/>
            <person name="Vinuesa P."/>
            <person name="Gonzalez V."/>
        </authorList>
    </citation>
    <scope>NUCLEOTIDE SEQUENCE [LARGE SCALE GENOMIC DNA]</scope>
    <source>
        <strain evidence="2 4">N771</strain>
        <plasmid evidence="2 4">pRphaN771e</plasmid>
    </source>
</reference>
<dbReference type="Proteomes" id="UP000078551">
    <property type="component" value="Plasmid pRphaN771e"/>
</dbReference>
<dbReference type="KEGG" id="rpha:AMC79_PD00093"/>
<evidence type="ECO:0000313" key="3">
    <source>
        <dbReference type="EMBL" id="QPK12789.1"/>
    </source>
</evidence>
<dbReference type="AlphaFoldDB" id="A0A192TNA5"/>
<geneLocation type="plasmid" evidence="2 4">
    <name>pRphaN771e</name>
</geneLocation>
<protein>
    <submittedName>
        <fullName evidence="3">XapX domain-containing protein</fullName>
    </submittedName>
</protein>
<keyword evidence="1" id="KW-1133">Transmembrane helix</keyword>
<sequence>MKMYLMSLGAGLIVGIVYSLLNVRSPAPPVIALVGLLGILVGEQLIPFAKTLLAQEPAAVSWINQIKPHMFGHLPKGSEQAEVARRAAADIEGRS</sequence>
<feature type="transmembrane region" description="Helical" evidence="1">
    <location>
        <begin position="29"/>
        <end position="46"/>
    </location>
</feature>
<keyword evidence="4" id="KW-1185">Reference proteome</keyword>
<dbReference type="GeneID" id="45960772"/>
<dbReference type="Pfam" id="PF07235">
    <property type="entry name" value="DUF1427"/>
    <property type="match status" value="1"/>
</dbReference>
<dbReference type="OrthoDB" id="4302993at2"/>
<accession>A0A192TNA5</accession>
<keyword evidence="3" id="KW-0614">Plasmid</keyword>
<name>A0A192TNA5_9HYPH</name>
<organism evidence="3 5">
    <name type="scientific">Rhizobium phaseoli</name>
    <dbReference type="NCBI Taxonomy" id="396"/>
    <lineage>
        <taxon>Bacteria</taxon>
        <taxon>Pseudomonadati</taxon>
        <taxon>Pseudomonadota</taxon>
        <taxon>Alphaproteobacteria</taxon>
        <taxon>Hyphomicrobiales</taxon>
        <taxon>Rhizobiaceae</taxon>
        <taxon>Rhizobium/Agrobacterium group</taxon>
        <taxon>Rhizobium</taxon>
    </lineage>
</organism>